<dbReference type="SUPFAM" id="SSF110087">
    <property type="entry name" value="DR1885-like metal-binding protein"/>
    <property type="match status" value="1"/>
</dbReference>
<dbReference type="PROSITE" id="PS51257">
    <property type="entry name" value="PROKAR_LIPOPROTEIN"/>
    <property type="match status" value="1"/>
</dbReference>
<dbReference type="PANTHER" id="PTHR36302">
    <property type="entry name" value="BLR7088 PROTEIN"/>
    <property type="match status" value="1"/>
</dbReference>
<dbReference type="EMBL" id="JX649861">
    <property type="protein sequence ID" value="AGC71093.1"/>
    <property type="molecule type" value="Genomic_DNA"/>
</dbReference>
<proteinExistence type="predicted"/>
<dbReference type="Pfam" id="PF04314">
    <property type="entry name" value="PCuAC"/>
    <property type="match status" value="1"/>
</dbReference>
<evidence type="ECO:0000313" key="2">
    <source>
        <dbReference type="EMBL" id="AGC71093.1"/>
    </source>
</evidence>
<dbReference type="AlphaFoldDB" id="L7VVN1"/>
<sequence>MRSVVSVHRALALVLVVPLVLVGGCSSPSDDATDKTDRVSLEISDAWVKATDEKMSAAFASIENDTDSDITIVSVSSPVSDEVQLHETVTHADHSSAMQEVKAGFTIKADHDLELEPGGNHIMLMNLTKPLLPGEDVTFTLTFKDGTTQDFTARVKEFSGANESYDHGEKKH</sequence>
<evidence type="ECO:0000256" key="1">
    <source>
        <dbReference type="SAM" id="SignalP"/>
    </source>
</evidence>
<name>L7VVN1_9BACT</name>
<dbReference type="InterPro" id="IPR036182">
    <property type="entry name" value="PCuAC_sf"/>
</dbReference>
<dbReference type="PANTHER" id="PTHR36302:SF1">
    <property type="entry name" value="COPPER CHAPERONE PCU(A)C"/>
    <property type="match status" value="1"/>
</dbReference>
<dbReference type="InterPro" id="IPR007410">
    <property type="entry name" value="LpqE-like"/>
</dbReference>
<feature type="signal peptide" evidence="1">
    <location>
        <begin position="1"/>
        <end position="32"/>
    </location>
</feature>
<dbReference type="InterPro" id="IPR058248">
    <property type="entry name" value="Lxx211020-like"/>
</dbReference>
<reference evidence="2" key="1">
    <citation type="submission" date="2012-09" db="EMBL/GenBank/DDBJ databases">
        <title>Metagenomic Characterization of a Microbial Community in Wastewater Detects High Levels of Antibiotic Resistance.</title>
        <authorList>
            <person name="Abrams M."/>
            <person name="Caldwell A."/>
            <person name="Vandaei E."/>
            <person name="Lee W."/>
            <person name="Perrott J."/>
            <person name="Khan S.Y."/>
            <person name="Ta J."/>
            <person name="Romero D."/>
            <person name="Nguyen V."/>
            <person name="Pourmand N."/>
            <person name="Ouverney C.C."/>
        </authorList>
    </citation>
    <scope>NUCLEOTIDE SEQUENCE</scope>
</reference>
<organism evidence="2">
    <name type="scientific">uncultured bacterium A1Q1_fos_324</name>
    <dbReference type="NCBI Taxonomy" id="1256572"/>
    <lineage>
        <taxon>Bacteria</taxon>
        <taxon>environmental samples</taxon>
    </lineage>
</organism>
<keyword evidence="1" id="KW-0732">Signal</keyword>
<protein>
    <submittedName>
        <fullName evidence="2">Copper metallochaperone</fullName>
    </submittedName>
</protein>
<dbReference type="Gene3D" id="2.60.40.1890">
    <property type="entry name" value="PCu(A)C copper chaperone"/>
    <property type="match status" value="1"/>
</dbReference>
<feature type="chain" id="PRO_5003984716" evidence="1">
    <location>
        <begin position="33"/>
        <end position="172"/>
    </location>
</feature>
<accession>L7VVN1</accession>